<keyword evidence="3" id="KW-0472">Membrane</keyword>
<comment type="caution">
    <text evidence="4">The sequence shown here is derived from an EMBL/GenBank/DDBJ whole genome shotgun (WGS) entry which is preliminary data.</text>
</comment>
<feature type="transmembrane region" description="Helical" evidence="3">
    <location>
        <begin position="69"/>
        <end position="93"/>
    </location>
</feature>
<evidence type="ECO:0000313" key="4">
    <source>
        <dbReference type="EMBL" id="EJF79174.1"/>
    </source>
</evidence>
<feature type="compositionally biased region" description="Basic and acidic residues" evidence="2">
    <location>
        <begin position="34"/>
        <end position="44"/>
    </location>
</feature>
<evidence type="ECO:0000256" key="3">
    <source>
        <dbReference type="SAM" id="Phobius"/>
    </source>
</evidence>
<keyword evidence="3" id="KW-0812">Transmembrane</keyword>
<evidence type="ECO:0000313" key="5">
    <source>
        <dbReference type="Proteomes" id="UP000008947"/>
    </source>
</evidence>
<feature type="coiled-coil region" evidence="1">
    <location>
        <begin position="205"/>
        <end position="232"/>
    </location>
</feature>
<dbReference type="EMBL" id="AILU01000023">
    <property type="protein sequence ID" value="EJF79174.1"/>
    <property type="molecule type" value="Genomic_DNA"/>
</dbReference>
<dbReference type="eggNOG" id="COG4223">
    <property type="taxonomic scope" value="Bacteria"/>
</dbReference>
<feature type="region of interest" description="Disordered" evidence="2">
    <location>
        <begin position="34"/>
        <end position="56"/>
    </location>
</feature>
<gene>
    <name evidence="4" type="ORF">MCQ_00715</name>
</gene>
<dbReference type="Proteomes" id="UP000008947">
    <property type="component" value="Unassembled WGS sequence"/>
</dbReference>
<proteinExistence type="predicted"/>
<evidence type="ECO:0000256" key="1">
    <source>
        <dbReference type="SAM" id="Coils"/>
    </source>
</evidence>
<name>J0Q910_9HYPH</name>
<dbReference type="PATRIC" id="fig|1094563.3.peg.822"/>
<evidence type="ECO:0000256" key="2">
    <source>
        <dbReference type="SAM" id="MobiDB-lite"/>
    </source>
</evidence>
<feature type="coiled-coil region" evidence="1">
    <location>
        <begin position="111"/>
        <end position="141"/>
    </location>
</feature>
<dbReference type="AlphaFoldDB" id="J0Q910"/>
<sequence>MKKVAKMADSSKPKVKSHYIGMRRKKPVIEHEVVSHDAEQKTQDSIKSNAVKKQREPSTQCKHMSEIPWLFLPISGIVGGLIALGLAIAVQWAGFLPSSLKGDYAGGEKALQIAETAKSQSEETMRQLERVLQEIDALKVEFSAFSSQKFGIFPGDETSQEESRKAFAALEEKVSGLEEYVLNLVSISKDMKMTLSVGQSNANDLTALKQQLEIMQKEIDAKNDKKEKINTALFIAVSSLKNAVERGGSYVNELKMLQQLSPSIEGFDLLQKTANTGIRSSAQLSVDFSHVADAIVATQNNVASDAGFFEQICAWIKGLVISRPIGNVEGMTLGAIAARMEVAIQMGDYEKALSEWQTLPQTAKDVSVNFVYQLERHIAIHHLLQKLLLSVQQGSFNAKKM</sequence>
<reference evidence="4 5" key="1">
    <citation type="submission" date="2012-03" db="EMBL/GenBank/DDBJ databases">
        <title>The Genome Sequence of Bartonella washoensis Sb944nv.</title>
        <authorList>
            <consortium name="The Broad Institute Genome Sequencing Platform"/>
            <consortium name="The Broad Institute Genome Sequencing Center for Infectious Disease"/>
            <person name="Feldgarden M."/>
            <person name="Kirby J."/>
            <person name="Kosoy M."/>
            <person name="Birtles R."/>
            <person name="Probert W.S."/>
            <person name="Chiaraviglio L."/>
            <person name="Young S.K."/>
            <person name="Zeng Q."/>
            <person name="Gargeya S."/>
            <person name="Fitzgerald M."/>
            <person name="Haas B."/>
            <person name="Abouelleil A."/>
            <person name="Alvarado L."/>
            <person name="Arachchi H.M."/>
            <person name="Berlin A."/>
            <person name="Chapman S.B."/>
            <person name="Gearin G."/>
            <person name="Goldberg J."/>
            <person name="Griggs A."/>
            <person name="Gujja S."/>
            <person name="Hansen M."/>
            <person name="Heiman D."/>
            <person name="Howarth C."/>
            <person name="Larimer J."/>
            <person name="Lui A."/>
            <person name="MacDonald P.J.P."/>
            <person name="McCowen C."/>
            <person name="Montmayeur A."/>
            <person name="Murphy C."/>
            <person name="Neiman D."/>
            <person name="Pearson M."/>
            <person name="Priest M."/>
            <person name="Roberts A."/>
            <person name="Saif S."/>
            <person name="Shea T."/>
            <person name="Sisk P."/>
            <person name="Stolte C."/>
            <person name="Sykes S."/>
            <person name="Wortman J."/>
            <person name="Nusbaum C."/>
            <person name="Birren B."/>
        </authorList>
    </citation>
    <scope>NUCLEOTIDE SEQUENCE [LARGE SCALE GENOMIC DNA]</scope>
    <source>
        <strain evidence="4 5">Sb944nv</strain>
    </source>
</reference>
<protein>
    <submittedName>
        <fullName evidence="4">Uncharacterized protein</fullName>
    </submittedName>
</protein>
<accession>J0Q910</accession>
<keyword evidence="3" id="KW-1133">Transmembrane helix</keyword>
<organism evidence="4 5">
    <name type="scientific">Candidatus Bartonella washoeensis Sb944nv</name>
    <dbReference type="NCBI Taxonomy" id="1094563"/>
    <lineage>
        <taxon>Bacteria</taxon>
        <taxon>Pseudomonadati</taxon>
        <taxon>Pseudomonadota</taxon>
        <taxon>Alphaproteobacteria</taxon>
        <taxon>Hyphomicrobiales</taxon>
        <taxon>Bartonellaceae</taxon>
        <taxon>Bartonella</taxon>
    </lineage>
</organism>
<keyword evidence="5" id="KW-1185">Reference proteome</keyword>
<dbReference type="HOGENOM" id="CLU_040284_0_0_5"/>
<keyword evidence="1" id="KW-0175">Coiled coil</keyword>